<organism evidence="9">
    <name type="scientific">Tetraselmis sp. GSL018</name>
    <dbReference type="NCBI Taxonomy" id="582737"/>
    <lineage>
        <taxon>Eukaryota</taxon>
        <taxon>Viridiplantae</taxon>
        <taxon>Chlorophyta</taxon>
        <taxon>core chlorophytes</taxon>
        <taxon>Chlorodendrophyceae</taxon>
        <taxon>Chlorodendrales</taxon>
        <taxon>Chlorodendraceae</taxon>
        <taxon>Tetraselmis</taxon>
    </lineage>
</organism>
<proteinExistence type="inferred from homology"/>
<dbReference type="AlphaFoldDB" id="A0A061S9R9"/>
<dbReference type="GO" id="GO:0016020">
    <property type="term" value="C:membrane"/>
    <property type="evidence" value="ECO:0007669"/>
    <property type="project" value="UniProtKB-SubCell"/>
</dbReference>
<comment type="function">
    <text evidence="1 7">May be involved in both secretory and endocytic intracellular trafficking in the endosomal/prevacuolar compartments.</text>
</comment>
<dbReference type="Pfam" id="PF03208">
    <property type="entry name" value="PRA1"/>
    <property type="match status" value="1"/>
</dbReference>
<dbReference type="GO" id="GO:0016192">
    <property type="term" value="P:vesicle-mediated transport"/>
    <property type="evidence" value="ECO:0007669"/>
    <property type="project" value="UniProtKB-ARBA"/>
</dbReference>
<comment type="similarity">
    <text evidence="3 7">Belongs to the PRA1 family.</text>
</comment>
<evidence type="ECO:0000256" key="5">
    <source>
        <dbReference type="ARBA" id="ARBA00022989"/>
    </source>
</evidence>
<dbReference type="GO" id="GO:0005783">
    <property type="term" value="C:endoplasmic reticulum"/>
    <property type="evidence" value="ECO:0007669"/>
    <property type="project" value="UniProtKB-ARBA"/>
</dbReference>
<evidence type="ECO:0000313" key="9">
    <source>
        <dbReference type="EMBL" id="JAC79600.1"/>
    </source>
</evidence>
<name>A0A061S9R9_9CHLO</name>
<keyword evidence="7" id="KW-0813">Transport</keyword>
<feature type="transmembrane region" description="Helical" evidence="7">
    <location>
        <begin position="52"/>
        <end position="69"/>
    </location>
</feature>
<feature type="transmembrane region" description="Helical" evidence="7">
    <location>
        <begin position="171"/>
        <end position="190"/>
    </location>
</feature>
<keyword evidence="4 7" id="KW-0812">Transmembrane</keyword>
<comment type="subcellular location">
    <subcellularLocation>
        <location evidence="2 7">Membrane</location>
        <topology evidence="2 7">Multi-pass membrane protein</topology>
    </subcellularLocation>
</comment>
<sequence length="222" mass="24228">MDWSNVTAEELVDALREVDWSSPPRPISEFFAKFAPPKNQSKWQSRVKCNVYYYRANYVIMAILGYVVAFLRNPLALGSLLTVTLAFLFLNDTFARSTSERILRGIRKADPRLAQKIRAAAAPAGSTLGSGPANRPISRQGVKVAGVSRSLVVAALSAVSLILVYLTNALLTFALGTILGVGSVLAHASLRSPNLKARLASAREEFRAVWRGYGESSHDYTL</sequence>
<gene>
    <name evidence="9" type="ORF">TSPGSL018_12313</name>
    <name evidence="8" type="ORF">TSPGSL018_19849</name>
</gene>
<feature type="transmembrane region" description="Helical" evidence="7">
    <location>
        <begin position="144"/>
        <end position="165"/>
    </location>
</feature>
<evidence type="ECO:0000256" key="6">
    <source>
        <dbReference type="ARBA" id="ARBA00023136"/>
    </source>
</evidence>
<evidence type="ECO:0000256" key="3">
    <source>
        <dbReference type="ARBA" id="ARBA00006483"/>
    </source>
</evidence>
<keyword evidence="5 7" id="KW-1133">Transmembrane helix</keyword>
<keyword evidence="6 7" id="KW-0472">Membrane</keyword>
<dbReference type="PANTHER" id="PTHR12859:SF0">
    <property type="entry name" value="PRA1 FAMILY PROTEIN"/>
    <property type="match status" value="1"/>
</dbReference>
<dbReference type="InterPro" id="IPR004895">
    <property type="entry name" value="Prenylated_rab_accept_PRA1"/>
</dbReference>
<dbReference type="EMBL" id="GBEZ01009010">
    <property type="protein sequence ID" value="JAC76557.1"/>
    <property type="molecule type" value="Transcribed_RNA"/>
</dbReference>
<dbReference type="EMBL" id="GBEZ01005740">
    <property type="protein sequence ID" value="JAC79600.1"/>
    <property type="molecule type" value="Transcribed_RNA"/>
</dbReference>
<evidence type="ECO:0000256" key="1">
    <source>
        <dbReference type="ARBA" id="ARBA00002501"/>
    </source>
</evidence>
<evidence type="ECO:0000256" key="7">
    <source>
        <dbReference type="RuleBase" id="RU363107"/>
    </source>
</evidence>
<dbReference type="PANTHER" id="PTHR12859">
    <property type="entry name" value="PRA1 PROTEIN"/>
    <property type="match status" value="1"/>
</dbReference>
<evidence type="ECO:0000313" key="8">
    <source>
        <dbReference type="EMBL" id="JAC76557.1"/>
    </source>
</evidence>
<accession>A0A061S9R9</accession>
<reference evidence="9" key="1">
    <citation type="submission" date="2014-05" db="EMBL/GenBank/DDBJ databases">
        <title>The transcriptome of the halophilic microalga Tetraselmis sp. GSL018 isolated from the Great Salt Lake, Utah.</title>
        <authorList>
            <person name="Jinkerson R.E."/>
            <person name="D'Adamo S."/>
            <person name="Posewitz M.C."/>
        </authorList>
    </citation>
    <scope>NUCLEOTIDE SEQUENCE</scope>
    <source>
        <strain evidence="9">GSL018</strain>
    </source>
</reference>
<protein>
    <recommendedName>
        <fullName evidence="7">PRA1 family protein</fullName>
    </recommendedName>
</protein>
<feature type="transmembrane region" description="Helical" evidence="7">
    <location>
        <begin position="75"/>
        <end position="94"/>
    </location>
</feature>
<evidence type="ECO:0000256" key="2">
    <source>
        <dbReference type="ARBA" id="ARBA00004141"/>
    </source>
</evidence>
<evidence type="ECO:0000256" key="4">
    <source>
        <dbReference type="ARBA" id="ARBA00022692"/>
    </source>
</evidence>